<evidence type="ECO:0000313" key="1">
    <source>
        <dbReference type="EMBL" id="KAF7553827.1"/>
    </source>
</evidence>
<organism evidence="1 2">
    <name type="scientific">Cylindrodendrum hubeiense</name>
    <dbReference type="NCBI Taxonomy" id="595255"/>
    <lineage>
        <taxon>Eukaryota</taxon>
        <taxon>Fungi</taxon>
        <taxon>Dikarya</taxon>
        <taxon>Ascomycota</taxon>
        <taxon>Pezizomycotina</taxon>
        <taxon>Sordariomycetes</taxon>
        <taxon>Hypocreomycetidae</taxon>
        <taxon>Hypocreales</taxon>
        <taxon>Nectriaceae</taxon>
        <taxon>Cylindrodendrum</taxon>
    </lineage>
</organism>
<protein>
    <submittedName>
        <fullName evidence="1">Uncharacterized protein</fullName>
    </submittedName>
</protein>
<sequence length="332" mass="36783">MTFNRFPDLPPELQTQVWEACTAGPCMHIFDVCFPSRPSGRVEKAFGRLSDGEGDVRDQQRFEQFKETVFLDCLENGTKKDDAMASQYPFDPSMYRYANTLRHTSRAAAWTTNAMSSKDGATTVCLPGRGAKLAVPSTDVLMLQFRDVAHVAADPEREVFQSCIGPLLRCQWSAELAATLQAARKVALDAVEGWVFSPHDTLGWDEITHLASTLHKDLEVLYLVDNCAGRCGECGRGDIKAGGLQTRGSLWKRLEGDADGSPDVDRPGDVIRAVGMRYTEVFDLETLGWHECHPTYGFAFLMSNAIRLHQYHGGQSAFKGIRVLVAEEEEGV</sequence>
<dbReference type="Proteomes" id="UP000722485">
    <property type="component" value="Unassembled WGS sequence"/>
</dbReference>
<dbReference type="AlphaFoldDB" id="A0A9P5HI30"/>
<dbReference type="OrthoDB" id="5242916at2759"/>
<comment type="caution">
    <text evidence="1">The sequence shown here is derived from an EMBL/GenBank/DDBJ whole genome shotgun (WGS) entry which is preliminary data.</text>
</comment>
<dbReference type="EMBL" id="JAANBB010000040">
    <property type="protein sequence ID" value="KAF7553827.1"/>
    <property type="molecule type" value="Genomic_DNA"/>
</dbReference>
<keyword evidence="2" id="KW-1185">Reference proteome</keyword>
<proteinExistence type="predicted"/>
<gene>
    <name evidence="1" type="ORF">G7Z17_g3343</name>
</gene>
<accession>A0A9P5HI30</accession>
<evidence type="ECO:0000313" key="2">
    <source>
        <dbReference type="Proteomes" id="UP000722485"/>
    </source>
</evidence>
<name>A0A9P5HI30_9HYPO</name>
<reference evidence="1" key="1">
    <citation type="submission" date="2020-03" db="EMBL/GenBank/DDBJ databases">
        <title>Draft Genome Sequence of Cylindrodendrum hubeiense.</title>
        <authorList>
            <person name="Buettner E."/>
            <person name="Kellner H."/>
        </authorList>
    </citation>
    <scope>NUCLEOTIDE SEQUENCE</scope>
    <source>
        <strain evidence="1">IHI 201604</strain>
    </source>
</reference>